<feature type="non-terminal residue" evidence="1">
    <location>
        <position position="1"/>
    </location>
</feature>
<dbReference type="EMBL" id="BARU01032631">
    <property type="protein sequence ID" value="GAH73316.1"/>
    <property type="molecule type" value="Genomic_DNA"/>
</dbReference>
<organism evidence="1">
    <name type="scientific">marine sediment metagenome</name>
    <dbReference type="NCBI Taxonomy" id="412755"/>
    <lineage>
        <taxon>unclassified sequences</taxon>
        <taxon>metagenomes</taxon>
        <taxon>ecological metagenomes</taxon>
    </lineage>
</organism>
<protein>
    <submittedName>
        <fullName evidence="1">Uncharacterized protein</fullName>
    </submittedName>
</protein>
<gene>
    <name evidence="1" type="ORF">S03H2_51439</name>
</gene>
<proteinExistence type="predicted"/>
<accession>X1HT14</accession>
<dbReference type="AlphaFoldDB" id="X1HT14"/>
<evidence type="ECO:0000313" key="1">
    <source>
        <dbReference type="EMBL" id="GAH73316.1"/>
    </source>
</evidence>
<reference evidence="1" key="1">
    <citation type="journal article" date="2014" name="Front. Microbiol.">
        <title>High frequency of phylogenetically diverse reductive dehalogenase-homologous genes in deep subseafloor sedimentary metagenomes.</title>
        <authorList>
            <person name="Kawai M."/>
            <person name="Futagami T."/>
            <person name="Toyoda A."/>
            <person name="Takaki Y."/>
            <person name="Nishi S."/>
            <person name="Hori S."/>
            <person name="Arai W."/>
            <person name="Tsubouchi T."/>
            <person name="Morono Y."/>
            <person name="Uchiyama I."/>
            <person name="Ito T."/>
            <person name="Fujiyama A."/>
            <person name="Inagaki F."/>
            <person name="Takami H."/>
        </authorList>
    </citation>
    <scope>NUCLEOTIDE SEQUENCE</scope>
    <source>
        <strain evidence="1">Expedition CK06-06</strain>
    </source>
</reference>
<comment type="caution">
    <text evidence="1">The sequence shown here is derived from an EMBL/GenBank/DDBJ whole genome shotgun (WGS) entry which is preliminary data.</text>
</comment>
<name>X1HT14_9ZZZZ</name>
<sequence>CTCISYMYSLRDGKHFLNVWMTLHGSAYNDLANID</sequence>